<evidence type="ECO:0000313" key="4">
    <source>
        <dbReference type="Proteomes" id="UP001476798"/>
    </source>
</evidence>
<proteinExistence type="inferred from homology"/>
<dbReference type="SUPFAM" id="SSF52540">
    <property type="entry name" value="P-loop containing nucleoside triphosphate hydrolases"/>
    <property type="match status" value="1"/>
</dbReference>
<comment type="similarity">
    <text evidence="1">Belongs to the SNF2/RAD54 helicase family.</text>
</comment>
<accession>A0ABV0P7M9</accession>
<feature type="domain" description="Helicase ATP-binding" evidence="2">
    <location>
        <begin position="1"/>
        <end position="109"/>
    </location>
</feature>
<dbReference type="Proteomes" id="UP001476798">
    <property type="component" value="Unassembled WGS sequence"/>
</dbReference>
<evidence type="ECO:0000313" key="3">
    <source>
        <dbReference type="EMBL" id="MEQ2179455.1"/>
    </source>
</evidence>
<evidence type="ECO:0000256" key="1">
    <source>
        <dbReference type="ARBA" id="ARBA00007025"/>
    </source>
</evidence>
<gene>
    <name evidence="3" type="primary">SMARCAD1A</name>
    <name evidence="3" type="ORF">GOODEAATRI_025071</name>
</gene>
<protein>
    <submittedName>
        <fullName evidence="3">SWI/SNF- matrix-associated actin-dependent regulator of chromatin subfamily A containing DEAD/H box 1A</fullName>
    </submittedName>
</protein>
<dbReference type="Gene3D" id="3.40.50.10810">
    <property type="entry name" value="Tandem AAA-ATPase domain"/>
    <property type="match status" value="2"/>
</dbReference>
<dbReference type="InterPro" id="IPR038718">
    <property type="entry name" value="SNF2-like_sf"/>
</dbReference>
<organism evidence="3 4">
    <name type="scientific">Goodea atripinnis</name>
    <dbReference type="NCBI Taxonomy" id="208336"/>
    <lineage>
        <taxon>Eukaryota</taxon>
        <taxon>Metazoa</taxon>
        <taxon>Chordata</taxon>
        <taxon>Craniata</taxon>
        <taxon>Vertebrata</taxon>
        <taxon>Euteleostomi</taxon>
        <taxon>Actinopterygii</taxon>
        <taxon>Neopterygii</taxon>
        <taxon>Teleostei</taxon>
        <taxon>Neoteleostei</taxon>
        <taxon>Acanthomorphata</taxon>
        <taxon>Ovalentaria</taxon>
        <taxon>Atherinomorphae</taxon>
        <taxon>Cyprinodontiformes</taxon>
        <taxon>Goodeidae</taxon>
        <taxon>Goodea</taxon>
    </lineage>
</organism>
<keyword evidence="4" id="KW-1185">Reference proteome</keyword>
<dbReference type="PANTHER" id="PTHR10799">
    <property type="entry name" value="SNF2/RAD54 HELICASE FAMILY"/>
    <property type="match status" value="1"/>
</dbReference>
<dbReference type="InterPro" id="IPR000330">
    <property type="entry name" value="SNF2_N"/>
</dbReference>
<evidence type="ECO:0000259" key="2">
    <source>
        <dbReference type="PROSITE" id="PS51192"/>
    </source>
</evidence>
<dbReference type="InterPro" id="IPR027417">
    <property type="entry name" value="P-loop_NTPase"/>
</dbReference>
<dbReference type="EMBL" id="JAHRIO010062868">
    <property type="protein sequence ID" value="MEQ2179455.1"/>
    <property type="molecule type" value="Genomic_DNA"/>
</dbReference>
<reference evidence="3 4" key="1">
    <citation type="submission" date="2021-06" db="EMBL/GenBank/DDBJ databases">
        <authorList>
            <person name="Palmer J.M."/>
        </authorList>
    </citation>
    <scope>NUCLEOTIDE SEQUENCE [LARGE SCALE GENOMIC DNA]</scope>
    <source>
        <strain evidence="3 4">GA_2019</strain>
        <tissue evidence="3">Muscle</tissue>
    </source>
</reference>
<sequence length="137" mass="16067">MDWYNLAIGNDSDRGLFRRLNIKYAIFDEGHMLKNMNTLRYRHLMSINVSRMCFSPLSWNLHFLPERDSDLLVFTCIFLQAEHRLLLTGTPLQNNLLELMSLLNFIMPSMFSSSTMQLSKMFSMVSMYVWHSSSLVS</sequence>
<dbReference type="Pfam" id="PF00176">
    <property type="entry name" value="SNF2-rel_dom"/>
    <property type="match status" value="1"/>
</dbReference>
<comment type="caution">
    <text evidence="3">The sequence shown here is derived from an EMBL/GenBank/DDBJ whole genome shotgun (WGS) entry which is preliminary data.</text>
</comment>
<dbReference type="InterPro" id="IPR014001">
    <property type="entry name" value="Helicase_ATP-bd"/>
</dbReference>
<dbReference type="PROSITE" id="PS51192">
    <property type="entry name" value="HELICASE_ATP_BIND_1"/>
    <property type="match status" value="1"/>
</dbReference>
<name>A0ABV0P7M9_9TELE</name>